<name>A0A3E0HQM7_9FLAO</name>
<dbReference type="InterPro" id="IPR013783">
    <property type="entry name" value="Ig-like_fold"/>
</dbReference>
<gene>
    <name evidence="1" type="ORF">C7448_105144</name>
</gene>
<reference evidence="1 2" key="1">
    <citation type="submission" date="2018-08" db="EMBL/GenBank/DDBJ databases">
        <title>Genomic Encyclopedia of Type Strains, Phase IV (KMG-IV): sequencing the most valuable type-strain genomes for metagenomic binning, comparative biology and taxonomic classification.</title>
        <authorList>
            <person name="Goeker M."/>
        </authorList>
    </citation>
    <scope>NUCLEOTIDE SEQUENCE [LARGE SCALE GENOMIC DNA]</scope>
    <source>
        <strain evidence="1 2">DSM 18841</strain>
    </source>
</reference>
<comment type="caution">
    <text evidence="1">The sequence shown here is derived from an EMBL/GenBank/DDBJ whole genome shotgun (WGS) entry which is preliminary data.</text>
</comment>
<evidence type="ECO:0000313" key="1">
    <source>
        <dbReference type="EMBL" id="REH48863.1"/>
    </source>
</evidence>
<dbReference type="Proteomes" id="UP000256884">
    <property type="component" value="Unassembled WGS sequence"/>
</dbReference>
<evidence type="ECO:0000313" key="2">
    <source>
        <dbReference type="Proteomes" id="UP000256884"/>
    </source>
</evidence>
<dbReference type="AlphaFoldDB" id="A0A3E0HQM7"/>
<organism evidence="1 2">
    <name type="scientific">Tenacibaculum gallaicum</name>
    <dbReference type="NCBI Taxonomy" id="561505"/>
    <lineage>
        <taxon>Bacteria</taxon>
        <taxon>Pseudomonadati</taxon>
        <taxon>Bacteroidota</taxon>
        <taxon>Flavobacteriia</taxon>
        <taxon>Flavobacteriales</taxon>
        <taxon>Flavobacteriaceae</taxon>
        <taxon>Tenacibaculum</taxon>
    </lineage>
</organism>
<keyword evidence="2" id="KW-1185">Reference proteome</keyword>
<dbReference type="EMBL" id="QUNS01000005">
    <property type="protein sequence ID" value="REH48863.1"/>
    <property type="molecule type" value="Genomic_DNA"/>
</dbReference>
<sequence>MKKIILLTILLYNLTNEVKAQFSIHDEFLIDNNNITFELAKNSVQEHNKPYKFYIKYKVVRPEDSDEYFNNSVIMYFDYLIYGENEYYMSSRNDDEKGRRYRFNRISKVSTGGNDIYTYKSELIDLSTFTYNGKTFPEGNFKFTIVGIIPNWGHRPAAEWDSNGDLISGVTNGVKVFSINDICTDCNNGIFIDTDSDGDGVYDNEDECRYEAGSKSNNGCPKPDFKFEEVFITSACGDCRPRLKDLGSKRHIVYRYGLELNINEVLVLNSGGKSTKPTEIKYYYSLNNSLGDSDIPFTISTSVSTINSNTIRKVSQIIDGNDFKTEGMPYGNVYIIGKIDPDNKIEEVDESNNTFVIPITFKESPTSSKISSVNYNLKENSIEKPYKLDVYDINGNYKKSFLIENKSNENNIINEAGLRGIHILKTTRTTKKVLLK</sequence>
<accession>A0A3E0HQM7</accession>
<dbReference type="RefSeq" id="WP_115901404.1">
    <property type="nucleotide sequence ID" value="NZ_QUNS01000005.1"/>
</dbReference>
<dbReference type="Gene3D" id="2.60.40.10">
    <property type="entry name" value="Immunoglobulins"/>
    <property type="match status" value="1"/>
</dbReference>
<dbReference type="OrthoDB" id="1315017at2"/>
<proteinExistence type="predicted"/>
<protein>
    <submittedName>
        <fullName evidence="1">CARDB protein</fullName>
    </submittedName>
</protein>